<dbReference type="GO" id="GO:0003700">
    <property type="term" value="F:DNA-binding transcription factor activity"/>
    <property type="evidence" value="ECO:0007669"/>
    <property type="project" value="InterPro"/>
</dbReference>
<dbReference type="SUPFAM" id="SSF46785">
    <property type="entry name" value="Winged helix' DNA-binding domain"/>
    <property type="match status" value="1"/>
</dbReference>
<dbReference type="SMART" id="SM00345">
    <property type="entry name" value="HTH_GNTR"/>
    <property type="match status" value="1"/>
</dbReference>
<evidence type="ECO:0000256" key="1">
    <source>
        <dbReference type="ARBA" id="ARBA00023015"/>
    </source>
</evidence>
<dbReference type="InterPro" id="IPR036390">
    <property type="entry name" value="WH_DNA-bd_sf"/>
</dbReference>
<keyword evidence="6" id="KW-1185">Reference proteome</keyword>
<organism evidence="5 6">
    <name type="scientific">Haematobacter genomosp. 1</name>
    <dbReference type="NCBI Taxonomy" id="366618"/>
    <lineage>
        <taxon>Bacteria</taxon>
        <taxon>Pseudomonadati</taxon>
        <taxon>Pseudomonadota</taxon>
        <taxon>Alphaproteobacteria</taxon>
        <taxon>Rhodobacterales</taxon>
        <taxon>Paracoccaceae</taxon>
        <taxon>Haematobacter</taxon>
    </lineage>
</organism>
<dbReference type="GO" id="GO:0003677">
    <property type="term" value="F:DNA binding"/>
    <property type="evidence" value="ECO:0007669"/>
    <property type="project" value="UniProtKB-KW"/>
</dbReference>
<keyword evidence="1" id="KW-0805">Transcription regulation</keyword>
<dbReference type="PANTHER" id="PTHR43537:SF5">
    <property type="entry name" value="UXU OPERON TRANSCRIPTIONAL REGULATOR"/>
    <property type="match status" value="1"/>
</dbReference>
<dbReference type="OrthoDB" id="8114900at2"/>
<dbReference type="AlphaFoldDB" id="A0A212A984"/>
<gene>
    <name evidence="5" type="ORF">CDV49_13620</name>
</gene>
<comment type="caution">
    <text evidence="5">The sequence shown here is derived from an EMBL/GenBank/DDBJ whole genome shotgun (WGS) entry which is preliminary data.</text>
</comment>
<dbReference type="Proteomes" id="UP000196878">
    <property type="component" value="Unassembled WGS sequence"/>
</dbReference>
<evidence type="ECO:0000256" key="3">
    <source>
        <dbReference type="ARBA" id="ARBA00023163"/>
    </source>
</evidence>
<dbReference type="InterPro" id="IPR011711">
    <property type="entry name" value="GntR_C"/>
</dbReference>
<evidence type="ECO:0000313" key="6">
    <source>
        <dbReference type="Proteomes" id="UP000196878"/>
    </source>
</evidence>
<proteinExistence type="predicted"/>
<evidence type="ECO:0000256" key="2">
    <source>
        <dbReference type="ARBA" id="ARBA00023125"/>
    </source>
</evidence>
<evidence type="ECO:0000259" key="4">
    <source>
        <dbReference type="PROSITE" id="PS50949"/>
    </source>
</evidence>
<name>A0A212A984_9RHOB</name>
<dbReference type="InterPro" id="IPR000524">
    <property type="entry name" value="Tscrpt_reg_HTH_GntR"/>
</dbReference>
<dbReference type="PANTHER" id="PTHR43537">
    <property type="entry name" value="TRANSCRIPTIONAL REGULATOR, GNTR FAMILY"/>
    <property type="match status" value="1"/>
</dbReference>
<sequence>MTLTLLRSPKTIPEQIADTCGVMIVDGRFTAGQRMVEQQVAEQFGVSRGPVREAFRILQKRRLIDITPRRGAHVLPISLASITDLFNVRMALSCLAVRTLGERDREEEALERVRARIEDLALIAADEESTHLTFGFGMTRAVHAISRASGNDLVVQLMREMNEQTLWTTIWRKPLDYATTAARERRAAQMAAVWEAIAAGDTLTAEARLRIILEESRDGALARLAATRRFEAV</sequence>
<dbReference type="InterPro" id="IPR008920">
    <property type="entry name" value="TF_FadR/GntR_C"/>
</dbReference>
<dbReference type="EMBL" id="NIPW01000027">
    <property type="protein sequence ID" value="OWJ76540.1"/>
    <property type="molecule type" value="Genomic_DNA"/>
</dbReference>
<dbReference type="Gene3D" id="1.20.120.530">
    <property type="entry name" value="GntR ligand-binding domain-like"/>
    <property type="match status" value="1"/>
</dbReference>
<dbReference type="CDD" id="cd07377">
    <property type="entry name" value="WHTH_GntR"/>
    <property type="match status" value="1"/>
</dbReference>
<dbReference type="RefSeq" id="WP_088215979.1">
    <property type="nucleotide sequence ID" value="NZ_NIPW01000027.1"/>
</dbReference>
<dbReference type="SUPFAM" id="SSF48008">
    <property type="entry name" value="GntR ligand-binding domain-like"/>
    <property type="match status" value="1"/>
</dbReference>
<feature type="domain" description="HTH gntR-type" evidence="4">
    <location>
        <begin position="10"/>
        <end position="77"/>
    </location>
</feature>
<keyword evidence="3" id="KW-0804">Transcription</keyword>
<dbReference type="SMART" id="SM00895">
    <property type="entry name" value="FCD"/>
    <property type="match status" value="1"/>
</dbReference>
<dbReference type="Gene3D" id="1.10.10.10">
    <property type="entry name" value="Winged helix-like DNA-binding domain superfamily/Winged helix DNA-binding domain"/>
    <property type="match status" value="1"/>
</dbReference>
<protein>
    <submittedName>
        <fullName evidence="5">GntR family transcriptional regulator</fullName>
    </submittedName>
</protein>
<keyword evidence="2" id="KW-0238">DNA-binding</keyword>
<dbReference type="Pfam" id="PF00392">
    <property type="entry name" value="GntR"/>
    <property type="match status" value="1"/>
</dbReference>
<dbReference type="Pfam" id="PF07729">
    <property type="entry name" value="FCD"/>
    <property type="match status" value="1"/>
</dbReference>
<accession>A0A212A984</accession>
<dbReference type="InterPro" id="IPR036388">
    <property type="entry name" value="WH-like_DNA-bd_sf"/>
</dbReference>
<evidence type="ECO:0000313" key="5">
    <source>
        <dbReference type="EMBL" id="OWJ76540.1"/>
    </source>
</evidence>
<dbReference type="PROSITE" id="PS50949">
    <property type="entry name" value="HTH_GNTR"/>
    <property type="match status" value="1"/>
</dbReference>
<reference evidence="5 6" key="1">
    <citation type="submission" date="2016-12" db="EMBL/GenBank/DDBJ databases">
        <title>Comparison of Traditional DNA-DNA Hybridization with In Silico Genomic Analysis.</title>
        <authorList>
            <person name="Nicholson A.C."/>
            <person name="Humrighouse B.W."/>
            <person name="Graziano J."/>
            <person name="Lasker B."/>
            <person name="Whitney A.M."/>
            <person name="Mcquiston J.R."/>
        </authorList>
    </citation>
    <scope>NUCLEOTIDE SEQUENCE [LARGE SCALE GENOMIC DNA]</scope>
    <source>
        <strain evidence="5 6">H2240</strain>
    </source>
</reference>